<proteinExistence type="inferred from homology"/>
<dbReference type="STRING" id="1764295.A0A5B8MGS4"/>
<evidence type="ECO:0000256" key="2">
    <source>
        <dbReference type="ARBA" id="ARBA00010977"/>
    </source>
</evidence>
<sequence length="749" mass="80007">MSGGLLGGAGADGELEKAPAAVSVKVVRRAAGKASPLKRGRGINVSYGMRSRKRVAGRAQPSKGDIEVGERKTLGSHVSGTFAEGGGASYGVYRESWEKVEGQIDSLLRSLVEPVCDRTLEVARTVEASTSIPQLIPVIFHDAASLSSLDYSEYFRSTVSRFRAEGYGVVDLAPGDLATFRKSGVWSALLGLVSEQNEDLEGLDGGGGERSNSAVARRLLEGLHERTGSRIILAAESLEGLDKAALGEIFFALSEAWDSVPVTLVVGQFVKKEHIYSVIPKNLLTKMYPLSVSIPGGHKIVESLLQDILLLGSSDAALDTNFFLGPGLLRKACEISVEYQCNVSMLKRFLKSAYLGHVVRNPLYAPCAAGRGSMAPPKLLPQLRRRLGLGTGAPEEAVWRGYEGERSRLSASLHSFGVRVRMLDTAAGVLFNNKSAYLKILRAAASSVEPRKAGAKRRMWEDGSLFDGLRKGVLRAGRQKLVELAEAWGAHLGAARVRGLGASDLLADLAERLEYLVGRLKSPAAVEGRAPAAARKEVPAATPPQRPARGPGRRQALLQSHVRRLSDGPGGGSGLLPAQTACAELLVALCEVPGDQNPASCKVSDILLVGEAEGASETIAPSIPRDVMSSVRNPQDFLRYSGAKSTSGLLKDMEDASIVFHFVHGFSGTLPMEEVFEQFCGAVAGRIQASSPGGKRKRGSSRPKSSKGASRADETLNLRFERAVQELSLAGLLRINKRKLNKFLAPTFD</sequence>
<dbReference type="EMBL" id="CP031035">
    <property type="protein sequence ID" value="QDZ18885.1"/>
    <property type="molecule type" value="Genomic_DNA"/>
</dbReference>
<feature type="region of interest" description="Disordered" evidence="6">
    <location>
        <begin position="688"/>
        <end position="712"/>
    </location>
</feature>
<evidence type="ECO:0000313" key="10">
    <source>
        <dbReference type="Proteomes" id="UP000316726"/>
    </source>
</evidence>
<dbReference type="Pfam" id="PF07034">
    <property type="entry name" value="ORC3_N"/>
    <property type="match status" value="1"/>
</dbReference>
<dbReference type="GO" id="GO:0003688">
    <property type="term" value="F:DNA replication origin binding"/>
    <property type="evidence" value="ECO:0007669"/>
    <property type="project" value="TreeGrafter"/>
</dbReference>
<dbReference type="InterPro" id="IPR020795">
    <property type="entry name" value="ORC3"/>
</dbReference>
<keyword evidence="10" id="KW-1185">Reference proteome</keyword>
<dbReference type="PANTHER" id="PTHR12748">
    <property type="entry name" value="ORIGIN RECOGNITION COMPLEX SUBUNIT 3"/>
    <property type="match status" value="1"/>
</dbReference>
<evidence type="ECO:0000259" key="8">
    <source>
        <dbReference type="Pfam" id="PF18137"/>
    </source>
</evidence>
<evidence type="ECO:0000256" key="1">
    <source>
        <dbReference type="ARBA" id="ARBA00004123"/>
    </source>
</evidence>
<evidence type="ECO:0000256" key="5">
    <source>
        <dbReference type="ARBA" id="ARBA00023242"/>
    </source>
</evidence>
<dbReference type="AlphaFoldDB" id="A0A5B8MGS4"/>
<feature type="domain" description="Origin recognition complex subunit 3 winged helix C-terminal" evidence="8">
    <location>
        <begin position="627"/>
        <end position="740"/>
    </location>
</feature>
<evidence type="ECO:0000256" key="4">
    <source>
        <dbReference type="ARBA" id="ARBA00023125"/>
    </source>
</evidence>
<feature type="region of interest" description="Disordered" evidence="6">
    <location>
        <begin position="528"/>
        <end position="554"/>
    </location>
</feature>
<evidence type="ECO:0000256" key="3">
    <source>
        <dbReference type="ARBA" id="ARBA00022705"/>
    </source>
</evidence>
<evidence type="ECO:0000256" key="6">
    <source>
        <dbReference type="SAM" id="MobiDB-lite"/>
    </source>
</evidence>
<dbReference type="InterPro" id="IPR045667">
    <property type="entry name" value="ORC3_N"/>
</dbReference>
<dbReference type="PANTHER" id="PTHR12748:SF0">
    <property type="entry name" value="ORIGIN RECOGNITION COMPLEX SUBUNIT 3"/>
    <property type="match status" value="1"/>
</dbReference>
<dbReference type="GO" id="GO:0006270">
    <property type="term" value="P:DNA replication initiation"/>
    <property type="evidence" value="ECO:0007669"/>
    <property type="project" value="TreeGrafter"/>
</dbReference>
<protein>
    <submittedName>
        <fullName evidence="9">Uncharacterized protein</fullName>
    </submittedName>
</protein>
<evidence type="ECO:0000313" key="9">
    <source>
        <dbReference type="EMBL" id="QDZ18885.1"/>
    </source>
</evidence>
<evidence type="ECO:0000259" key="7">
    <source>
        <dbReference type="Pfam" id="PF07034"/>
    </source>
</evidence>
<accession>A0A5B8MGS4</accession>
<reference evidence="9 10" key="1">
    <citation type="submission" date="2018-07" db="EMBL/GenBank/DDBJ databases">
        <title>The complete nuclear genome of the prasinophyte Chloropicon primus (CCMP1205).</title>
        <authorList>
            <person name="Pombert J.-F."/>
            <person name="Otis C."/>
            <person name="Turmel M."/>
            <person name="Lemieux C."/>
        </authorList>
    </citation>
    <scope>NUCLEOTIDE SEQUENCE [LARGE SCALE GENOMIC DNA]</scope>
    <source>
        <strain evidence="9 10">CCMP1205</strain>
    </source>
</reference>
<dbReference type="GO" id="GO:0031261">
    <property type="term" value="C:DNA replication preinitiation complex"/>
    <property type="evidence" value="ECO:0007669"/>
    <property type="project" value="TreeGrafter"/>
</dbReference>
<gene>
    <name evidence="9" type="ORF">A3770_02p14030</name>
</gene>
<keyword evidence="3" id="KW-0235">DNA replication</keyword>
<comment type="subcellular location">
    <subcellularLocation>
        <location evidence="1">Nucleus</location>
    </subcellularLocation>
</comment>
<dbReference type="GO" id="GO:0005664">
    <property type="term" value="C:nuclear origin of replication recognition complex"/>
    <property type="evidence" value="ECO:0007669"/>
    <property type="project" value="InterPro"/>
</dbReference>
<keyword evidence="4" id="KW-0238">DNA-binding</keyword>
<feature type="compositionally biased region" description="Basic residues" evidence="6">
    <location>
        <begin position="694"/>
        <end position="705"/>
    </location>
</feature>
<dbReference type="InterPro" id="IPR040855">
    <property type="entry name" value="ORC_WH_C"/>
</dbReference>
<feature type="domain" description="Origin recognition complex subunit 3 N-terminal" evidence="7">
    <location>
        <begin position="88"/>
        <end position="364"/>
    </location>
</feature>
<organism evidence="9 10">
    <name type="scientific">Chloropicon primus</name>
    <dbReference type="NCBI Taxonomy" id="1764295"/>
    <lineage>
        <taxon>Eukaryota</taxon>
        <taxon>Viridiplantae</taxon>
        <taxon>Chlorophyta</taxon>
        <taxon>Chloropicophyceae</taxon>
        <taxon>Chloropicales</taxon>
        <taxon>Chloropicaceae</taxon>
        <taxon>Chloropicon</taxon>
    </lineage>
</organism>
<dbReference type="Pfam" id="PF18137">
    <property type="entry name" value="WHD_ORC"/>
    <property type="match status" value="1"/>
</dbReference>
<dbReference type="Proteomes" id="UP000316726">
    <property type="component" value="Chromosome 2"/>
</dbReference>
<dbReference type="GO" id="GO:0005656">
    <property type="term" value="C:nuclear pre-replicative complex"/>
    <property type="evidence" value="ECO:0007669"/>
    <property type="project" value="TreeGrafter"/>
</dbReference>
<name>A0A5B8MGS4_9CHLO</name>
<keyword evidence="5" id="KW-0539">Nucleus</keyword>
<comment type="similarity">
    <text evidence="2">Belongs to the ORC3 family.</text>
</comment>